<dbReference type="EMBL" id="CM046393">
    <property type="protein sequence ID" value="KAI8552527.1"/>
    <property type="molecule type" value="Genomic_DNA"/>
</dbReference>
<sequence>MTLSQPSSSCFHSFSISLVSLSPSTNNKRARRTLIKTQENKRIMSANSARSSSDDSWLLAEVEEEDRHEEEGAAGERKDGWWKKVLDLEEAKNQALYSLPMILTNVSYYMIPVVSVMFAGHLGDLELAGSNLANSWATVTGFAFMVGLSGALETLCGQGYGAKLYRMMGIYLQASCIISLFFSVLVSIFWFYSEPILILLGQDHQISKSAALYMRYLIPGLFAYGVLQNLLRFLQTQSVVVPLVFCSVLPLIAHVGVAYVLVHWTPLGFKGAALAVSISLWIAVLFLAGYVLLAKKFHKTWNGFSAESLGHVFTNLKLALPSAAMVCLEYWAFELLVLLAGVMPNSEITTSLIAMCVNTEAIAYMITYGLSAAASTRVSNELGAGNPDRAKHAMAVTLKLSLFLALIVVLALGFGHNIWAGLFSDSSAVIEKFASLTPFLLISIVFDSIQGVLSGVARGCGWQNLAVYANLGTFYCIGMPIAILLGFKLKLYAKGLWLGLICGLCCQAGTLSLLTLRSKWTRMELSENTSKENHIIV</sequence>
<protein>
    <submittedName>
        <fullName evidence="1">Uncharacterized protein</fullName>
    </submittedName>
</protein>
<accession>A0ACC0NIF9</accession>
<dbReference type="Proteomes" id="UP001062846">
    <property type="component" value="Chromosome 6"/>
</dbReference>
<name>A0ACC0NIF9_RHOML</name>
<reference evidence="1" key="1">
    <citation type="submission" date="2022-02" db="EMBL/GenBank/DDBJ databases">
        <title>Plant Genome Project.</title>
        <authorList>
            <person name="Zhang R.-G."/>
        </authorList>
    </citation>
    <scope>NUCLEOTIDE SEQUENCE</scope>
    <source>
        <strain evidence="1">AT1</strain>
    </source>
</reference>
<proteinExistence type="predicted"/>
<comment type="caution">
    <text evidence="1">The sequence shown here is derived from an EMBL/GenBank/DDBJ whole genome shotgun (WGS) entry which is preliminary data.</text>
</comment>
<evidence type="ECO:0000313" key="1">
    <source>
        <dbReference type="EMBL" id="KAI8552527.1"/>
    </source>
</evidence>
<gene>
    <name evidence="1" type="ORF">RHMOL_Rhmol06G0273900</name>
</gene>
<keyword evidence="2" id="KW-1185">Reference proteome</keyword>
<organism evidence="1 2">
    <name type="scientific">Rhododendron molle</name>
    <name type="common">Chinese azalea</name>
    <name type="synonym">Azalea mollis</name>
    <dbReference type="NCBI Taxonomy" id="49168"/>
    <lineage>
        <taxon>Eukaryota</taxon>
        <taxon>Viridiplantae</taxon>
        <taxon>Streptophyta</taxon>
        <taxon>Embryophyta</taxon>
        <taxon>Tracheophyta</taxon>
        <taxon>Spermatophyta</taxon>
        <taxon>Magnoliopsida</taxon>
        <taxon>eudicotyledons</taxon>
        <taxon>Gunneridae</taxon>
        <taxon>Pentapetalae</taxon>
        <taxon>asterids</taxon>
        <taxon>Ericales</taxon>
        <taxon>Ericaceae</taxon>
        <taxon>Ericoideae</taxon>
        <taxon>Rhodoreae</taxon>
        <taxon>Rhododendron</taxon>
    </lineage>
</organism>
<evidence type="ECO:0000313" key="2">
    <source>
        <dbReference type="Proteomes" id="UP001062846"/>
    </source>
</evidence>